<gene>
    <name evidence="1" type="ORF">FYK55_25700</name>
</gene>
<proteinExistence type="predicted"/>
<dbReference type="PANTHER" id="PTHR41317">
    <property type="entry name" value="PD-(D_E)XK NUCLEASE FAMILY TRANSPOSASE"/>
    <property type="match status" value="1"/>
</dbReference>
<protein>
    <submittedName>
        <fullName evidence="1">Rpn family recombination-promoting nuclease/putative transposase</fullName>
    </submittedName>
</protein>
<dbReference type="Pfam" id="PF12784">
    <property type="entry name" value="PDDEXK_2"/>
    <property type="match status" value="1"/>
</dbReference>
<reference evidence="1 2" key="1">
    <citation type="submission" date="2019-08" db="EMBL/GenBank/DDBJ databases">
        <authorList>
            <person name="Dhanesh K."/>
            <person name="Kumar G."/>
            <person name="Sasikala C."/>
            <person name="Venkata Ramana C."/>
        </authorList>
    </citation>
    <scope>NUCLEOTIDE SEQUENCE [LARGE SCALE GENOMIC DNA]</scope>
    <source>
        <strain evidence="1 2">JC645</strain>
    </source>
</reference>
<sequence length="293" mass="33330">MAIGIDPTVDFAFKRVLGSPEHASLTVNFLNAVLADEHVIRSVEFLNPFLDKDFEEDKLAILDIRARDDRGRWLNVEIQTTLPGKLPERLTYYVASQYVGQMREGQRYGDLCDSIGICVLEGIRFPQVPDIHLDFRFRSRDAGLKLSDSLQIHLLELPKYAAPADNVPITDPVEKWVYFLQSAEHQTREQLVARLGEETFSEAAGVLEMIARTPRERELYEARLKLQRDEQSRLDAALAQGLEKGQYLGRIQLLESLLGQDTSPTDALKARSVDELQALEADLQRRLRERDLG</sequence>
<name>A0A5M6CUV4_9BACT</name>
<dbReference type="PANTHER" id="PTHR41317:SF1">
    <property type="entry name" value="PD-(D_E)XK NUCLEASE FAMILY TRANSPOSASE"/>
    <property type="match status" value="1"/>
</dbReference>
<accession>A0A5M6CUV4</accession>
<dbReference type="RefSeq" id="WP_150079508.1">
    <property type="nucleotide sequence ID" value="NZ_VWOX01000023.1"/>
</dbReference>
<comment type="caution">
    <text evidence="1">The sequence shown here is derived from an EMBL/GenBank/DDBJ whole genome shotgun (WGS) entry which is preliminary data.</text>
</comment>
<evidence type="ECO:0000313" key="2">
    <source>
        <dbReference type="Proteomes" id="UP000324479"/>
    </source>
</evidence>
<dbReference type="Proteomes" id="UP000324479">
    <property type="component" value="Unassembled WGS sequence"/>
</dbReference>
<evidence type="ECO:0000313" key="1">
    <source>
        <dbReference type="EMBL" id="KAA5538994.1"/>
    </source>
</evidence>
<keyword evidence="2" id="KW-1185">Reference proteome</keyword>
<dbReference type="AlphaFoldDB" id="A0A5M6CUV4"/>
<organism evidence="1 2">
    <name type="scientific">Roseiconus nitratireducens</name>
    <dbReference type="NCBI Taxonomy" id="2605748"/>
    <lineage>
        <taxon>Bacteria</taxon>
        <taxon>Pseudomonadati</taxon>
        <taxon>Planctomycetota</taxon>
        <taxon>Planctomycetia</taxon>
        <taxon>Pirellulales</taxon>
        <taxon>Pirellulaceae</taxon>
        <taxon>Roseiconus</taxon>
    </lineage>
</organism>
<dbReference type="EMBL" id="VWOX01000023">
    <property type="protein sequence ID" value="KAA5538994.1"/>
    <property type="molecule type" value="Genomic_DNA"/>
</dbReference>
<dbReference type="InterPro" id="IPR010106">
    <property type="entry name" value="RpnA"/>
</dbReference>
<dbReference type="NCBIfam" id="TIGR01784">
    <property type="entry name" value="T_den_put_tspse"/>
    <property type="match status" value="1"/>
</dbReference>